<protein>
    <recommendedName>
        <fullName evidence="4">Replication initiation protein</fullName>
    </recommendedName>
</protein>
<evidence type="ECO:0000313" key="2">
    <source>
        <dbReference type="EMBL" id="SFN41743.1"/>
    </source>
</evidence>
<name>A0A1I4YVF1_PSUAM</name>
<sequence>MTAATTQHDHDLSHLLRSDGFQDWRREVTAIGGCAAPIHLTGSSRIHDRATGTVLAEREGEILAPCGNRRASVCPACSDRYASDAYHLLRSGMSGGKGVPDSAAAHPRVFVTLTAPSFGAVHTRRVTARGLVVPCGCGDKHHPDDPRVGTALDPASHDYIGAVLWQAHAGKLWNRFAIRLRRILAGMLGVKVREFKDHARLSYAKVAEYQRRGLVHFHAVVRLDGPDGPTTAPPGWITTEALTVAVRDAASSVSLVVDRPDGTPLPLAWGKQVDIRPITSTAAAALEDDDGEITDSALAAYVAKYATKGTGKSEATDRPIRDIAHVRHLDITHHHRRLIEAAWELGGLEAYEDLNLRRWAHMLGFRGHFLTKSRAYSTTFGAIRGERRAYRLGETLAGLDTPAEPGSVLVVNDWQVVQIGHRNDAEREIALGIAERRREQRRSRGTDHTDHGRTS</sequence>
<feature type="region of interest" description="Disordered" evidence="1">
    <location>
        <begin position="434"/>
        <end position="455"/>
    </location>
</feature>
<dbReference type="EMBL" id="FOUY01000014">
    <property type="protein sequence ID" value="SFN41743.1"/>
    <property type="molecule type" value="Genomic_DNA"/>
</dbReference>
<dbReference type="InterPro" id="IPR046828">
    <property type="entry name" value="RepSA"/>
</dbReference>
<evidence type="ECO:0008006" key="4">
    <source>
        <dbReference type="Google" id="ProtNLM"/>
    </source>
</evidence>
<dbReference type="AlphaFoldDB" id="A0A1I4YVF1"/>
<dbReference type="STRING" id="260086.SAMN05216207_10149"/>
<gene>
    <name evidence="2" type="ORF">SAMN05216207_10149</name>
</gene>
<evidence type="ECO:0000256" key="1">
    <source>
        <dbReference type="SAM" id="MobiDB-lite"/>
    </source>
</evidence>
<evidence type="ECO:0000313" key="3">
    <source>
        <dbReference type="Proteomes" id="UP000199614"/>
    </source>
</evidence>
<accession>A0A1I4YVF1</accession>
<proteinExistence type="predicted"/>
<reference evidence="2 3" key="1">
    <citation type="submission" date="2016-10" db="EMBL/GenBank/DDBJ databases">
        <authorList>
            <person name="de Groot N.N."/>
        </authorList>
    </citation>
    <scope>NUCLEOTIDE SEQUENCE [LARGE SCALE GENOMIC DNA]</scope>
    <source>
        <strain evidence="2 3">CGMCC 4.1877</strain>
    </source>
</reference>
<organism evidence="2 3">
    <name type="scientific">Pseudonocardia ammonioxydans</name>
    <dbReference type="NCBI Taxonomy" id="260086"/>
    <lineage>
        <taxon>Bacteria</taxon>
        <taxon>Bacillati</taxon>
        <taxon>Actinomycetota</taxon>
        <taxon>Actinomycetes</taxon>
        <taxon>Pseudonocardiales</taxon>
        <taxon>Pseudonocardiaceae</taxon>
        <taxon>Pseudonocardia</taxon>
    </lineage>
</organism>
<keyword evidence="3" id="KW-1185">Reference proteome</keyword>
<dbReference type="Proteomes" id="UP000199614">
    <property type="component" value="Unassembled WGS sequence"/>
</dbReference>
<dbReference type="OrthoDB" id="3203793at2"/>
<dbReference type="Pfam" id="PF20199">
    <property type="entry name" value="RepSA"/>
    <property type="match status" value="1"/>
</dbReference>
<dbReference type="RefSeq" id="WP_093343222.1">
    <property type="nucleotide sequence ID" value="NZ_FOUY01000014.1"/>
</dbReference>